<protein>
    <recommendedName>
        <fullName evidence="2">BCD1 alpha/beta domain-containing protein</fullName>
    </recommendedName>
</protein>
<feature type="domain" description="BCD1 alpha/beta" evidence="2">
    <location>
        <begin position="164"/>
        <end position="305"/>
    </location>
</feature>
<gene>
    <name evidence="3" type="ORF">CXB51_021646</name>
</gene>
<dbReference type="Gene3D" id="3.30.60.190">
    <property type="match status" value="1"/>
</dbReference>
<keyword evidence="4" id="KW-1185">Reference proteome</keyword>
<dbReference type="GO" id="GO:0005634">
    <property type="term" value="C:nucleus"/>
    <property type="evidence" value="ECO:0007669"/>
    <property type="project" value="TreeGrafter"/>
</dbReference>
<evidence type="ECO:0000256" key="1">
    <source>
        <dbReference type="ARBA" id="ARBA00022553"/>
    </source>
</evidence>
<evidence type="ECO:0000313" key="4">
    <source>
        <dbReference type="Proteomes" id="UP000701853"/>
    </source>
</evidence>
<dbReference type="InterPro" id="IPR051639">
    <property type="entry name" value="BCD1"/>
</dbReference>
<sequence>MVLFLWSGTGAKNAAFQGKKKSIAEAVLQKIVSQKNPSKSFDAGVKPLFPPPIFIRKENRGTKDWGLRRVQKEASKYKCPVCCLHTCSLPCVNAHKQRTGCTGKRNITSFVPLSRFDDNLVLSDYNLLEETKRVAKSATRIRSKLCNTTNGGHHPHFKLPHPFRNLRTAAASRKTKLLFLPSGMKKYISWTIEWQFHSIDVVLLDHGIHEDTSLCSLIENHLQPSPWNHPLRTFCEEQLDSLKHPGLKTIGLSILTLDYRLYGSKSPFRELDIKALLRKLLADMVVLEYPVIHVFLPSKYCDFEVIRQNHLVTYGPEEKDSSGADNEIPKGVTFKEEEIEDNGNSLEPQVFDLIKHVLSSPMHQIPSQNKSEKAFGGNSILSLSARAGVGNRVYCSLQAKDYGLFDDMEFDFDQGLIDAYSDLIAEINPDDFLDLEGEFAKQPETEDRTDLSNSRGVFFAEELEEGEILD</sequence>
<dbReference type="OrthoDB" id="272357at2759"/>
<reference evidence="3 4" key="1">
    <citation type="journal article" date="2021" name="bioRxiv">
        <title>The Gossypium anomalum genome as a resource for cotton improvement and evolutionary analysis of hybrid incompatibility.</title>
        <authorList>
            <person name="Grover C.E."/>
            <person name="Yuan D."/>
            <person name="Arick M.A."/>
            <person name="Miller E.R."/>
            <person name="Hu G."/>
            <person name="Peterson D.G."/>
            <person name="Wendel J.F."/>
            <person name="Udall J.A."/>
        </authorList>
    </citation>
    <scope>NUCLEOTIDE SEQUENCE [LARGE SCALE GENOMIC DNA]</scope>
    <source>
        <strain evidence="3">JFW-Udall</strain>
        <tissue evidence="3">Leaf</tissue>
    </source>
</reference>
<proteinExistence type="predicted"/>
<comment type="caution">
    <text evidence="3">The sequence shown here is derived from an EMBL/GenBank/DDBJ whole genome shotgun (WGS) entry which is preliminary data.</text>
</comment>
<dbReference type="SUPFAM" id="SSF144232">
    <property type="entry name" value="HIT/MYND zinc finger-like"/>
    <property type="match status" value="1"/>
</dbReference>
<name>A0A8J5YN73_9ROSI</name>
<dbReference type="GO" id="GO:0000492">
    <property type="term" value="P:box C/D snoRNP assembly"/>
    <property type="evidence" value="ECO:0007669"/>
    <property type="project" value="TreeGrafter"/>
</dbReference>
<dbReference type="Proteomes" id="UP000701853">
    <property type="component" value="Chromosome 8"/>
</dbReference>
<dbReference type="PANTHER" id="PTHR13483">
    <property type="entry name" value="BOX C_D SNORNA PROTEIN 1-RELATED"/>
    <property type="match status" value="1"/>
</dbReference>
<accession>A0A8J5YN73</accession>
<organism evidence="3 4">
    <name type="scientific">Gossypium anomalum</name>
    <dbReference type="NCBI Taxonomy" id="47600"/>
    <lineage>
        <taxon>Eukaryota</taxon>
        <taxon>Viridiplantae</taxon>
        <taxon>Streptophyta</taxon>
        <taxon>Embryophyta</taxon>
        <taxon>Tracheophyta</taxon>
        <taxon>Spermatophyta</taxon>
        <taxon>Magnoliopsida</taxon>
        <taxon>eudicotyledons</taxon>
        <taxon>Gunneridae</taxon>
        <taxon>Pentapetalae</taxon>
        <taxon>rosids</taxon>
        <taxon>malvids</taxon>
        <taxon>Malvales</taxon>
        <taxon>Malvaceae</taxon>
        <taxon>Malvoideae</taxon>
        <taxon>Gossypium</taxon>
    </lineage>
</organism>
<dbReference type="AlphaFoldDB" id="A0A8J5YN73"/>
<keyword evidence="1" id="KW-0597">Phosphoprotein</keyword>
<dbReference type="InterPro" id="IPR057721">
    <property type="entry name" value="BCD1_alpha/beta"/>
</dbReference>
<dbReference type="PANTHER" id="PTHR13483:SF3">
    <property type="entry name" value="BOX C_D SNORNA PROTEIN 1"/>
    <property type="match status" value="1"/>
</dbReference>
<dbReference type="GO" id="GO:0070761">
    <property type="term" value="C:pre-snoRNP complex"/>
    <property type="evidence" value="ECO:0007669"/>
    <property type="project" value="TreeGrafter"/>
</dbReference>
<dbReference type="CDD" id="cd23023">
    <property type="entry name" value="zf-HIT_BCD1"/>
    <property type="match status" value="1"/>
</dbReference>
<evidence type="ECO:0000313" key="3">
    <source>
        <dbReference type="EMBL" id="KAG8485487.1"/>
    </source>
</evidence>
<dbReference type="Pfam" id="PF25790">
    <property type="entry name" value="BCD1"/>
    <property type="match status" value="1"/>
</dbReference>
<dbReference type="GO" id="GO:0048254">
    <property type="term" value="P:snoRNA localization"/>
    <property type="evidence" value="ECO:0007669"/>
    <property type="project" value="TreeGrafter"/>
</dbReference>
<dbReference type="EMBL" id="JAHUZN010000008">
    <property type="protein sequence ID" value="KAG8485487.1"/>
    <property type="molecule type" value="Genomic_DNA"/>
</dbReference>
<evidence type="ECO:0000259" key="2">
    <source>
        <dbReference type="Pfam" id="PF25790"/>
    </source>
</evidence>
<dbReference type="GO" id="GO:0000463">
    <property type="term" value="P:maturation of LSU-rRNA from tricistronic rRNA transcript (SSU-rRNA, 5.8S rRNA, LSU-rRNA)"/>
    <property type="evidence" value="ECO:0007669"/>
    <property type="project" value="TreeGrafter"/>
</dbReference>